<accession>A0ABU7VTK8</accession>
<dbReference type="InterPro" id="IPR000182">
    <property type="entry name" value="GNAT_dom"/>
</dbReference>
<name>A0ABU7VTK8_9BACL</name>
<reference evidence="2 3" key="1">
    <citation type="submission" date="2024-02" db="EMBL/GenBank/DDBJ databases">
        <title>A nitrogen-fixing paenibacillus bacterium.</title>
        <authorList>
            <person name="Zhang W.L."/>
            <person name="Chen S.F."/>
        </authorList>
    </citation>
    <scope>NUCLEOTIDE SEQUENCE [LARGE SCALE GENOMIC DNA]</scope>
    <source>
        <strain evidence="2 3">M1</strain>
    </source>
</reference>
<dbReference type="Proteomes" id="UP001306950">
    <property type="component" value="Unassembled WGS sequence"/>
</dbReference>
<dbReference type="GO" id="GO:0016746">
    <property type="term" value="F:acyltransferase activity"/>
    <property type="evidence" value="ECO:0007669"/>
    <property type="project" value="UniProtKB-KW"/>
</dbReference>
<keyword evidence="2" id="KW-0808">Transferase</keyword>
<organism evidence="2 3">
    <name type="scientific">Paenibacillus haidiansis</name>
    <dbReference type="NCBI Taxonomy" id="1574488"/>
    <lineage>
        <taxon>Bacteria</taxon>
        <taxon>Bacillati</taxon>
        <taxon>Bacillota</taxon>
        <taxon>Bacilli</taxon>
        <taxon>Bacillales</taxon>
        <taxon>Paenibacillaceae</taxon>
        <taxon>Paenibacillus</taxon>
    </lineage>
</organism>
<dbReference type="CDD" id="cd04301">
    <property type="entry name" value="NAT_SF"/>
    <property type="match status" value="1"/>
</dbReference>
<dbReference type="InterPro" id="IPR016181">
    <property type="entry name" value="Acyl_CoA_acyltransferase"/>
</dbReference>
<evidence type="ECO:0000313" key="2">
    <source>
        <dbReference type="EMBL" id="MEF2967061.1"/>
    </source>
</evidence>
<dbReference type="Gene3D" id="3.40.630.30">
    <property type="match status" value="1"/>
</dbReference>
<proteinExistence type="predicted"/>
<keyword evidence="3" id="KW-1185">Reference proteome</keyword>
<dbReference type="SUPFAM" id="SSF55729">
    <property type="entry name" value="Acyl-CoA N-acyltransferases (Nat)"/>
    <property type="match status" value="1"/>
</dbReference>
<evidence type="ECO:0000313" key="3">
    <source>
        <dbReference type="Proteomes" id="UP001306950"/>
    </source>
</evidence>
<evidence type="ECO:0000259" key="1">
    <source>
        <dbReference type="PROSITE" id="PS51186"/>
    </source>
</evidence>
<gene>
    <name evidence="2" type="ORF">V3851_14560</name>
</gene>
<dbReference type="RefSeq" id="WP_331847279.1">
    <property type="nucleotide sequence ID" value="NZ_JAZHPZ010000006.1"/>
</dbReference>
<dbReference type="Pfam" id="PF00583">
    <property type="entry name" value="Acetyltransf_1"/>
    <property type="match status" value="1"/>
</dbReference>
<dbReference type="EC" id="2.3.1.-" evidence="2"/>
<dbReference type="EMBL" id="JAZHPZ010000006">
    <property type="protein sequence ID" value="MEF2967061.1"/>
    <property type="molecule type" value="Genomic_DNA"/>
</dbReference>
<feature type="domain" description="N-acetyltransferase" evidence="1">
    <location>
        <begin position="1"/>
        <end position="151"/>
    </location>
</feature>
<comment type="caution">
    <text evidence="2">The sequence shown here is derived from an EMBL/GenBank/DDBJ whole genome shotgun (WGS) entry which is preliminary data.</text>
</comment>
<protein>
    <submittedName>
        <fullName evidence="2">GNAT family N-acetyltransferase</fullName>
        <ecNumber evidence="2">2.3.1.-</ecNumber>
    </submittedName>
</protein>
<dbReference type="PROSITE" id="PS51186">
    <property type="entry name" value="GNAT"/>
    <property type="match status" value="1"/>
</dbReference>
<keyword evidence="2" id="KW-0012">Acyltransferase</keyword>
<sequence length="251" mass="28145">MQLIELNHELLEGTGSYCLRSRKNSPGYLAKNHWLHDRLGEGLKYVQLYADKKQVGFIEYTDAEYSSRVVYADNYLVIHCLWVSETGKGYGTELIRKCIADAAGQGKHGVAVVTNQDTAWAPGKEIFMRNGFIPADSAPYGFELLVHKFSEGAPSPYFPSDWEARLARYDNLTVLRTFQCPYLDVATSNVIEGAARLGIKAEIRELASREELMALSPTPYGVFAVVYQGRLISYHRLTVNSVIKKLSPVRS</sequence>